<keyword evidence="2" id="KW-1185">Reference proteome</keyword>
<dbReference type="EMBL" id="JAMZEL010000017">
    <property type="protein sequence ID" value="MCP1385967.1"/>
    <property type="molecule type" value="Genomic_DNA"/>
</dbReference>
<protein>
    <submittedName>
        <fullName evidence="1">GxxExxY protein</fullName>
    </submittedName>
</protein>
<accession>A0ABT1FZR1</accession>
<proteinExistence type="predicted"/>
<name>A0ABT1FZR1_9BACT</name>
<sequence>MENAELTHKVIGCAFAVHNSLGSGFQELIYHRALAVEFRHQGIGFESEKEMKISYRGEHIGVRRVDFWIENQIMLEIKAVSQLENVHLAQAMNYLEAYQVYIGLLINFGAKSVEWKRVYNNKLIK</sequence>
<dbReference type="Pfam" id="PF13366">
    <property type="entry name" value="PDDEXK_3"/>
    <property type="match status" value="1"/>
</dbReference>
<dbReference type="RefSeq" id="WP_253532586.1">
    <property type="nucleotide sequence ID" value="NZ_JAMZEL010000017.1"/>
</dbReference>
<dbReference type="Proteomes" id="UP001204772">
    <property type="component" value="Unassembled WGS sequence"/>
</dbReference>
<dbReference type="NCBIfam" id="TIGR04256">
    <property type="entry name" value="GxxExxY"/>
    <property type="match status" value="1"/>
</dbReference>
<gene>
    <name evidence="1" type="ORF">NCI00_26245</name>
</gene>
<organism evidence="1 2">
    <name type="scientific">Runella salmonicolor</name>
    <dbReference type="NCBI Taxonomy" id="2950278"/>
    <lineage>
        <taxon>Bacteria</taxon>
        <taxon>Pseudomonadati</taxon>
        <taxon>Bacteroidota</taxon>
        <taxon>Cytophagia</taxon>
        <taxon>Cytophagales</taxon>
        <taxon>Spirosomataceae</taxon>
        <taxon>Runella</taxon>
    </lineage>
</organism>
<reference evidence="1 2" key="1">
    <citation type="submission" date="2022-06" db="EMBL/GenBank/DDBJ databases">
        <title>Runella sp. S5 genome sequencing.</title>
        <authorList>
            <person name="Park S."/>
        </authorList>
    </citation>
    <scope>NUCLEOTIDE SEQUENCE [LARGE SCALE GENOMIC DNA]</scope>
    <source>
        <strain evidence="1 2">S5</strain>
    </source>
</reference>
<evidence type="ECO:0000313" key="1">
    <source>
        <dbReference type="EMBL" id="MCP1385967.1"/>
    </source>
</evidence>
<comment type="caution">
    <text evidence="1">The sequence shown here is derived from an EMBL/GenBank/DDBJ whole genome shotgun (WGS) entry which is preliminary data.</text>
</comment>
<evidence type="ECO:0000313" key="2">
    <source>
        <dbReference type="Proteomes" id="UP001204772"/>
    </source>
</evidence>
<dbReference type="InterPro" id="IPR026350">
    <property type="entry name" value="GxxExxY"/>
</dbReference>